<dbReference type="EMBL" id="CM001377">
    <property type="protein sequence ID" value="EHM10331.1"/>
    <property type="molecule type" value="Genomic_DNA"/>
</dbReference>
<dbReference type="HOGENOM" id="CLU_1874452_0_0_0"/>
<feature type="region of interest" description="Disordered" evidence="1">
    <location>
        <begin position="1"/>
        <end position="23"/>
    </location>
</feature>
<feature type="domain" description="IrrE N-terminal-like" evidence="2">
    <location>
        <begin position="58"/>
        <end position="134"/>
    </location>
</feature>
<keyword evidence="4" id="KW-1185">Reference proteome</keyword>
<proteinExistence type="predicted"/>
<accession>H0UMX6</accession>
<dbReference type="eggNOG" id="COG2856">
    <property type="taxonomic scope" value="Bacteria"/>
</dbReference>
<feature type="compositionally biased region" description="Basic and acidic residues" evidence="1">
    <location>
        <begin position="1"/>
        <end position="11"/>
    </location>
</feature>
<dbReference type="Gene3D" id="1.10.10.2910">
    <property type="match status" value="1"/>
</dbReference>
<reference evidence="3 4" key="1">
    <citation type="submission" date="2011-10" db="EMBL/GenBank/DDBJ databases">
        <title>The Noncontiguous Finished genome of Thermanaerovibrio velox DSM 12556.</title>
        <authorList>
            <consortium name="US DOE Joint Genome Institute (JGI-PGF)"/>
            <person name="Lucas S."/>
            <person name="Copeland A."/>
            <person name="Lapidus A."/>
            <person name="Glavina del Rio T."/>
            <person name="Dalin E."/>
            <person name="Tice H."/>
            <person name="Bruce D."/>
            <person name="Goodwin L."/>
            <person name="Pitluck S."/>
            <person name="Peters L."/>
            <person name="Mikhailova N."/>
            <person name="Teshima H."/>
            <person name="Kyrpides N."/>
            <person name="Mavromatis K."/>
            <person name="Ivanova N."/>
            <person name="Markowitz V."/>
            <person name="Cheng J.-F."/>
            <person name="Hugenholtz P."/>
            <person name="Woyke T."/>
            <person name="Wu D."/>
            <person name="Spring S."/>
            <person name="Brambilla E.-M."/>
            <person name="Klenk H.-P."/>
            <person name="Eisen J.A."/>
        </authorList>
    </citation>
    <scope>NUCLEOTIDE SEQUENCE [LARGE SCALE GENOMIC DNA]</scope>
    <source>
        <strain evidence="3 4">DSM 12556</strain>
    </source>
</reference>
<organism evidence="3 4">
    <name type="scientific">Thermanaerovibrio velox DSM 12556</name>
    <dbReference type="NCBI Taxonomy" id="926567"/>
    <lineage>
        <taxon>Bacteria</taxon>
        <taxon>Thermotogati</taxon>
        <taxon>Synergistota</taxon>
        <taxon>Synergistia</taxon>
        <taxon>Synergistales</taxon>
        <taxon>Synergistaceae</taxon>
        <taxon>Thermanaerovibrio</taxon>
    </lineage>
</organism>
<dbReference type="Pfam" id="PF06114">
    <property type="entry name" value="Peptidase_M78"/>
    <property type="match status" value="1"/>
</dbReference>
<dbReference type="AlphaFoldDB" id="H0UMX6"/>
<name>H0UMX6_9BACT</name>
<gene>
    <name evidence="3" type="ORF">TheveDRAFT_1209</name>
</gene>
<dbReference type="InterPro" id="IPR010359">
    <property type="entry name" value="IrrE_HExxH"/>
</dbReference>
<protein>
    <submittedName>
        <fullName evidence="3">Putative Zn peptidase</fullName>
    </submittedName>
</protein>
<evidence type="ECO:0000259" key="2">
    <source>
        <dbReference type="Pfam" id="PF06114"/>
    </source>
</evidence>
<dbReference type="Proteomes" id="UP000005730">
    <property type="component" value="Chromosome"/>
</dbReference>
<sequence length="148" mass="17632">MRKRKETELKGHSSGCRMDFPSPPEELPRWALEEAKRWQRKDEFDVLVMAEEISGRSLEVRYAPLPDGMWGFHVCRTSRGAIFINSSLPPLWRHFTLFYEVYHIINHPKGQAFFERTLQPLSRFEQEADSFAWAAVWPEWIDGDYRDW</sequence>
<evidence type="ECO:0000256" key="1">
    <source>
        <dbReference type="SAM" id="MobiDB-lite"/>
    </source>
</evidence>
<evidence type="ECO:0000313" key="3">
    <source>
        <dbReference type="EMBL" id="EHM10331.1"/>
    </source>
</evidence>
<dbReference type="STRING" id="926567.TheveDRAFT_1209"/>
<dbReference type="RefSeq" id="WP_006583825.1">
    <property type="nucleotide sequence ID" value="NZ_CM001377.1"/>
</dbReference>
<evidence type="ECO:0000313" key="4">
    <source>
        <dbReference type="Proteomes" id="UP000005730"/>
    </source>
</evidence>